<keyword evidence="2" id="KW-1185">Reference proteome</keyword>
<evidence type="ECO:0000313" key="2">
    <source>
        <dbReference type="Proteomes" id="UP000419743"/>
    </source>
</evidence>
<dbReference type="Proteomes" id="UP000419743">
    <property type="component" value="Unassembled WGS sequence"/>
</dbReference>
<dbReference type="EMBL" id="CACRYJ010000006">
    <property type="protein sequence ID" value="VZO35056.1"/>
    <property type="molecule type" value="Genomic_DNA"/>
</dbReference>
<organism evidence="1 2">
    <name type="scientific">Occultella aeris</name>
    <dbReference type="NCBI Taxonomy" id="2761496"/>
    <lineage>
        <taxon>Bacteria</taxon>
        <taxon>Bacillati</taxon>
        <taxon>Actinomycetota</taxon>
        <taxon>Actinomycetes</taxon>
        <taxon>Micrococcales</taxon>
        <taxon>Ruaniaceae</taxon>
        <taxon>Occultella</taxon>
    </lineage>
</organism>
<protein>
    <submittedName>
        <fullName evidence="1">Phage tail protein (Tail_P2_I)</fullName>
    </submittedName>
</protein>
<accession>A0A7M4DDU2</accession>
<dbReference type="Pfam" id="PF09684">
    <property type="entry name" value="Tail_P2_I"/>
    <property type="match status" value="1"/>
</dbReference>
<dbReference type="NCBIfam" id="TIGR02242">
    <property type="entry name" value="tail_TIGR02242"/>
    <property type="match status" value="1"/>
</dbReference>
<dbReference type="InterPro" id="IPR006521">
    <property type="entry name" value="Tail_protein_I"/>
</dbReference>
<dbReference type="NCBIfam" id="TIGR01634">
    <property type="entry name" value="tail_P2_I"/>
    <property type="match status" value="1"/>
</dbReference>
<sequence length="180" mass="19695">MRGMIPGLVPVVPVASRLPGVYGDDEMMQLFTQALDEVLAPTFTTLDSLWTYIDPHLAPEDFLDWLADWVGVEVDDSWSVERKREIVAQAAQIHRRRGTVAGVELAVRLVTGGEVTVTDSGGTIWSRTPGADLPGRSPAELTVTVEVPDVDAVDLRRVDRVVRDVKPAHVPHVVEIVEVA</sequence>
<comment type="caution">
    <text evidence="1">The sequence shown here is derived from an EMBL/GenBank/DDBJ whole genome shotgun (WGS) entry which is preliminary data.</text>
</comment>
<evidence type="ECO:0000313" key="1">
    <source>
        <dbReference type="EMBL" id="VZO35056.1"/>
    </source>
</evidence>
<gene>
    <name evidence="1" type="ORF">HALOF300_00281</name>
</gene>
<proteinExistence type="predicted"/>
<dbReference type="InterPro" id="IPR011748">
    <property type="entry name" value="Unchr_phage_tail-like"/>
</dbReference>
<dbReference type="AlphaFoldDB" id="A0A7M4DDU2"/>
<name>A0A7M4DDU2_9MICO</name>
<reference evidence="1 2" key="1">
    <citation type="submission" date="2019-11" db="EMBL/GenBank/DDBJ databases">
        <authorList>
            <person name="Criscuolo A."/>
        </authorList>
    </citation>
    <scope>NUCLEOTIDE SEQUENCE [LARGE SCALE GENOMIC DNA]</scope>
    <source>
        <strain evidence="1">CIP111667</strain>
    </source>
</reference>